<accession>A0A2W5L0W4</accession>
<comment type="caution">
    <text evidence="1">The sequence shown here is derived from an EMBL/GenBank/DDBJ whole genome shotgun (WGS) entry which is preliminary data.</text>
</comment>
<dbReference type="CDD" id="cd19166">
    <property type="entry name" value="HemeO-bac"/>
    <property type="match status" value="1"/>
</dbReference>
<name>A0A2W5L0W4_SPHMC</name>
<evidence type="ECO:0000313" key="1">
    <source>
        <dbReference type="EMBL" id="PZQ22961.1"/>
    </source>
</evidence>
<dbReference type="Proteomes" id="UP000248597">
    <property type="component" value="Unassembled WGS sequence"/>
</dbReference>
<gene>
    <name evidence="1" type="ORF">DI569_05900</name>
</gene>
<dbReference type="AlphaFoldDB" id="A0A2W5L0W4"/>
<protein>
    <recommendedName>
        <fullName evidence="3">Heme oxygenase</fullName>
    </recommendedName>
</protein>
<sequence length="176" mass="18844">MTIASFRTALRAHTSDRHARLDSAVGLFDTAEQYGAYLDASYRFRKATEWALRDFAGWSVAPLAGLIGDDLADLGRGVPAATGLPPPPDDAFALGMAYVLEGSALGARLLERRAAGLGFDERHGARHLAAQISDKRRWPDFLARLEAVQPGARDDVIAGAASTFDFALDIYAGEPA</sequence>
<dbReference type="InterPro" id="IPR016084">
    <property type="entry name" value="Haem_Oase-like_multi-hlx"/>
</dbReference>
<evidence type="ECO:0000313" key="2">
    <source>
        <dbReference type="Proteomes" id="UP000248597"/>
    </source>
</evidence>
<organism evidence="1 2">
    <name type="scientific">Sphingopyxis macrogoltabida</name>
    <name type="common">Sphingomonas macrogoltabidus</name>
    <dbReference type="NCBI Taxonomy" id="33050"/>
    <lineage>
        <taxon>Bacteria</taxon>
        <taxon>Pseudomonadati</taxon>
        <taxon>Pseudomonadota</taxon>
        <taxon>Alphaproteobacteria</taxon>
        <taxon>Sphingomonadales</taxon>
        <taxon>Sphingomonadaceae</taxon>
        <taxon>Sphingopyxis</taxon>
    </lineage>
</organism>
<evidence type="ECO:0008006" key="3">
    <source>
        <dbReference type="Google" id="ProtNLM"/>
    </source>
</evidence>
<dbReference type="SUPFAM" id="SSF48613">
    <property type="entry name" value="Heme oxygenase-like"/>
    <property type="match status" value="1"/>
</dbReference>
<dbReference type="Gene3D" id="1.20.910.10">
    <property type="entry name" value="Heme oxygenase-like"/>
    <property type="match status" value="1"/>
</dbReference>
<dbReference type="EMBL" id="QFPJ01000010">
    <property type="protein sequence ID" value="PZQ22961.1"/>
    <property type="molecule type" value="Genomic_DNA"/>
</dbReference>
<proteinExistence type="predicted"/>
<reference evidence="1 2" key="1">
    <citation type="submission" date="2017-08" db="EMBL/GenBank/DDBJ databases">
        <title>Infants hospitalized years apart are colonized by the same room-sourced microbial strains.</title>
        <authorList>
            <person name="Brooks B."/>
            <person name="Olm M.R."/>
            <person name="Firek B.A."/>
            <person name="Baker R."/>
            <person name="Thomas B.C."/>
            <person name="Morowitz M.J."/>
            <person name="Banfield J.F."/>
        </authorList>
    </citation>
    <scope>NUCLEOTIDE SEQUENCE [LARGE SCALE GENOMIC DNA]</scope>
    <source>
        <strain evidence="1">S2_005_003_R2_47</strain>
    </source>
</reference>